<sequence length="157" mass="17324">MRSATLLSTGLLTLFLISTVQAELPKSLQYPKSHNFGSESVTEKPFFTTKTTEEMGTVILLTPDSFDKVLVYYEKQFGGKLGSDSDQTAGLTSAKLVKGFISNDDSKQGTVDNGKSPPRDVRLITLTKVDEEHVVTLVLSRAKSDPKTHIMLTWVKR</sequence>
<keyword evidence="1" id="KW-0732">Signal</keyword>
<name>A0A2S8G0J0_9BACT</name>
<gene>
    <name evidence="2" type="ORF">C5Y83_07500</name>
</gene>
<proteinExistence type="predicted"/>
<reference evidence="2 3" key="1">
    <citation type="submission" date="2018-02" db="EMBL/GenBank/DDBJ databases">
        <title>Comparative genomes isolates from brazilian mangrove.</title>
        <authorList>
            <person name="Araujo J.E."/>
            <person name="Taketani R.G."/>
            <person name="Silva M.C.P."/>
            <person name="Loureco M.V."/>
            <person name="Andreote F.D."/>
        </authorList>
    </citation>
    <scope>NUCLEOTIDE SEQUENCE [LARGE SCALE GENOMIC DNA]</scope>
    <source>
        <strain evidence="2 3">Hex-1 MGV</strain>
    </source>
</reference>
<protein>
    <submittedName>
        <fullName evidence="2">Uncharacterized protein</fullName>
    </submittedName>
</protein>
<dbReference type="Proteomes" id="UP000238322">
    <property type="component" value="Unassembled WGS sequence"/>
</dbReference>
<evidence type="ECO:0000313" key="3">
    <source>
        <dbReference type="Proteomes" id="UP000238322"/>
    </source>
</evidence>
<feature type="chain" id="PRO_5015652550" evidence="1">
    <location>
        <begin position="23"/>
        <end position="157"/>
    </location>
</feature>
<evidence type="ECO:0000313" key="2">
    <source>
        <dbReference type="EMBL" id="PQO37781.1"/>
    </source>
</evidence>
<dbReference type="EMBL" id="PUHY01000005">
    <property type="protein sequence ID" value="PQO37781.1"/>
    <property type="molecule type" value="Genomic_DNA"/>
</dbReference>
<organism evidence="2 3">
    <name type="scientific">Blastopirellula marina</name>
    <dbReference type="NCBI Taxonomy" id="124"/>
    <lineage>
        <taxon>Bacteria</taxon>
        <taxon>Pseudomonadati</taxon>
        <taxon>Planctomycetota</taxon>
        <taxon>Planctomycetia</taxon>
        <taxon>Pirellulales</taxon>
        <taxon>Pirellulaceae</taxon>
        <taxon>Blastopirellula</taxon>
    </lineage>
</organism>
<comment type="caution">
    <text evidence="2">The sequence shown here is derived from an EMBL/GenBank/DDBJ whole genome shotgun (WGS) entry which is preliminary data.</text>
</comment>
<dbReference type="AlphaFoldDB" id="A0A2S8G0J0"/>
<accession>A0A2S8G0J0</accession>
<feature type="signal peptide" evidence="1">
    <location>
        <begin position="1"/>
        <end position="22"/>
    </location>
</feature>
<evidence type="ECO:0000256" key="1">
    <source>
        <dbReference type="SAM" id="SignalP"/>
    </source>
</evidence>